<gene>
    <name evidence="3" type="ORF">H6A01_09355</name>
</gene>
<keyword evidence="2" id="KW-0732">Signal</keyword>
<evidence type="ECO:0000256" key="2">
    <source>
        <dbReference type="SAM" id="SignalP"/>
    </source>
</evidence>
<sequence length="216" mass="23075">MKRLMLLCVFVMALLVAGCAQVTSEIKVDSDFGGSWQATIQAPAPISKDDILSAVADKKEGTQSIDVTKIKLVPVDATGKEISGDTPGMRSQSWKLETKFANKDELASISKIAFGRSNGDKAINVIYPYGDDPDVYMFNLGQASGTTTITVPGTIIKESVGKGMVKSDDTIVFAQGTPIKFQFKKSGSWGMIIGGVLAIVVVAGGFVWYRRRQAAA</sequence>
<keyword evidence="1" id="KW-0812">Transmembrane</keyword>
<evidence type="ECO:0008006" key="5">
    <source>
        <dbReference type="Google" id="ProtNLM"/>
    </source>
</evidence>
<name>A0ABS2GI81_9FIRM</name>
<keyword evidence="1" id="KW-0472">Membrane</keyword>
<comment type="caution">
    <text evidence="3">The sequence shown here is derived from an EMBL/GenBank/DDBJ whole genome shotgun (WGS) entry which is preliminary data.</text>
</comment>
<feature type="transmembrane region" description="Helical" evidence="1">
    <location>
        <begin position="189"/>
        <end position="209"/>
    </location>
</feature>
<evidence type="ECO:0000313" key="4">
    <source>
        <dbReference type="Proteomes" id="UP000707138"/>
    </source>
</evidence>
<evidence type="ECO:0000256" key="1">
    <source>
        <dbReference type="SAM" id="Phobius"/>
    </source>
</evidence>
<keyword evidence="1" id="KW-1133">Transmembrane helix</keyword>
<dbReference type="EMBL" id="JACJLA010000022">
    <property type="protein sequence ID" value="MBM6913522.1"/>
    <property type="molecule type" value="Genomic_DNA"/>
</dbReference>
<dbReference type="Proteomes" id="UP000707138">
    <property type="component" value="Unassembled WGS sequence"/>
</dbReference>
<keyword evidence="4" id="KW-1185">Reference proteome</keyword>
<reference evidence="3 4" key="1">
    <citation type="journal article" date="2021" name="Sci. Rep.">
        <title>The distribution of antibiotic resistance genes in chicken gut microbiota commensals.</title>
        <authorList>
            <person name="Juricova H."/>
            <person name="Matiasovicova J."/>
            <person name="Kubasova T."/>
            <person name="Cejkova D."/>
            <person name="Rychlik I."/>
        </authorList>
    </citation>
    <scope>NUCLEOTIDE SEQUENCE [LARGE SCALE GENOMIC DNA]</scope>
    <source>
        <strain evidence="3 4">An537</strain>
    </source>
</reference>
<accession>A0ABS2GI81</accession>
<feature type="chain" id="PRO_5046109925" description="Lipoprotein" evidence="2">
    <location>
        <begin position="23"/>
        <end position="216"/>
    </location>
</feature>
<dbReference type="RefSeq" id="WP_205088396.1">
    <property type="nucleotide sequence ID" value="NZ_CAUGKU010000010.1"/>
</dbReference>
<protein>
    <recommendedName>
        <fullName evidence="5">Lipoprotein</fullName>
    </recommendedName>
</protein>
<dbReference type="PROSITE" id="PS51257">
    <property type="entry name" value="PROKAR_LIPOPROTEIN"/>
    <property type="match status" value="1"/>
</dbReference>
<proteinExistence type="predicted"/>
<feature type="signal peptide" evidence="2">
    <location>
        <begin position="1"/>
        <end position="22"/>
    </location>
</feature>
<organism evidence="3 4">
    <name type="scientific">Veillonella magna</name>
    <dbReference type="NCBI Taxonomy" id="464322"/>
    <lineage>
        <taxon>Bacteria</taxon>
        <taxon>Bacillati</taxon>
        <taxon>Bacillota</taxon>
        <taxon>Negativicutes</taxon>
        <taxon>Veillonellales</taxon>
        <taxon>Veillonellaceae</taxon>
        <taxon>Veillonella</taxon>
    </lineage>
</organism>
<evidence type="ECO:0000313" key="3">
    <source>
        <dbReference type="EMBL" id="MBM6913522.1"/>
    </source>
</evidence>